<sequence length="296" mass="32177">MEQFFANYPLPFNETDIASSLDAIRMQNSQVQFSSDVLKSVFSCIDLTTLNTADSAFSVREFCNKVNRFTDTFPSMSNVAAVCVYPVFAPVIKSSLVAPGVKRAVVAAGFPSSQTFTDIKVLEIRKAVDFGVDEVDVVISVGEFLDGNHEFILEEIRLIRDAVGEAHLKVILETGLLPDIQSIWRASLLAMEAGADFIKTSTGKSPVSATPEAAFVMLHAIRAFGVVTGKKVGFKPAGGIVTPADALLYYSLVSVILGDAWLNPQWFRIGASRLANHLLTEIQLLESGKCNEIAFF</sequence>
<dbReference type="GO" id="GO:0004139">
    <property type="term" value="F:deoxyribose-phosphate aldolase activity"/>
    <property type="evidence" value="ECO:0007669"/>
    <property type="project" value="UniProtKB-UniRule"/>
</dbReference>
<dbReference type="PANTHER" id="PTHR10889">
    <property type="entry name" value="DEOXYRIBOSE-PHOSPHATE ALDOLASE"/>
    <property type="match status" value="1"/>
</dbReference>
<dbReference type="CDD" id="cd00959">
    <property type="entry name" value="DeoC"/>
    <property type="match status" value="1"/>
</dbReference>
<organism evidence="8 9">
    <name type="scientific">Breznakibacter xylanolyticus</name>
    <dbReference type="NCBI Taxonomy" id="990"/>
    <lineage>
        <taxon>Bacteria</taxon>
        <taxon>Pseudomonadati</taxon>
        <taxon>Bacteroidota</taxon>
        <taxon>Bacteroidia</taxon>
        <taxon>Marinilabiliales</taxon>
        <taxon>Marinilabiliaceae</taxon>
        <taxon>Breznakibacter</taxon>
    </lineage>
</organism>
<dbReference type="AlphaFoldDB" id="A0A2W7P7N9"/>
<comment type="catalytic activity">
    <reaction evidence="6">
        <text>2-deoxy-D-ribose 5-phosphate = D-glyceraldehyde 3-phosphate + acetaldehyde</text>
        <dbReference type="Rhea" id="RHEA:12821"/>
        <dbReference type="ChEBI" id="CHEBI:15343"/>
        <dbReference type="ChEBI" id="CHEBI:59776"/>
        <dbReference type="ChEBI" id="CHEBI:62877"/>
        <dbReference type="EC" id="4.1.2.4"/>
    </reaction>
</comment>
<dbReference type="Proteomes" id="UP000249239">
    <property type="component" value="Unassembled WGS sequence"/>
</dbReference>
<comment type="caution">
    <text evidence="8">The sequence shown here is derived from an EMBL/GenBank/DDBJ whole genome shotgun (WGS) entry which is preliminary data.</text>
</comment>
<accession>A0A2W7P7N9</accession>
<dbReference type="SMART" id="SM01133">
    <property type="entry name" value="DeoC"/>
    <property type="match status" value="1"/>
</dbReference>
<evidence type="ECO:0000313" key="9">
    <source>
        <dbReference type="Proteomes" id="UP000249239"/>
    </source>
</evidence>
<dbReference type="GO" id="GO:0016052">
    <property type="term" value="P:carbohydrate catabolic process"/>
    <property type="evidence" value="ECO:0007669"/>
    <property type="project" value="TreeGrafter"/>
</dbReference>
<dbReference type="PANTHER" id="PTHR10889:SF3">
    <property type="entry name" value="DEOXYRIBOSE-PHOSPHATE ALDOLASE"/>
    <property type="match status" value="1"/>
</dbReference>
<comment type="pathway">
    <text evidence="1">Carbohydrate degradation; 2-deoxy-D-ribose 1-phosphate degradation; D-glyceraldehyde 3-phosphate and acetaldehyde from 2-deoxy-alpha-D-ribose 1-phosphate: step 2/2.</text>
</comment>
<dbReference type="EC" id="4.1.2.4" evidence="3 7"/>
<dbReference type="SUPFAM" id="SSF51569">
    <property type="entry name" value="Aldolase"/>
    <property type="match status" value="1"/>
</dbReference>
<dbReference type="GO" id="GO:0009264">
    <property type="term" value="P:deoxyribonucleotide catabolic process"/>
    <property type="evidence" value="ECO:0007669"/>
    <property type="project" value="UniProtKB-UniRule"/>
</dbReference>
<dbReference type="PIRSF" id="PIRSF001357">
    <property type="entry name" value="DeoC"/>
    <property type="match status" value="1"/>
</dbReference>
<evidence type="ECO:0000256" key="6">
    <source>
        <dbReference type="ARBA" id="ARBA00048791"/>
    </source>
</evidence>
<evidence type="ECO:0000256" key="4">
    <source>
        <dbReference type="ARBA" id="ARBA00023239"/>
    </source>
</evidence>
<evidence type="ECO:0000256" key="1">
    <source>
        <dbReference type="ARBA" id="ARBA00004816"/>
    </source>
</evidence>
<keyword evidence="4" id="KW-0456">Lyase</keyword>
<dbReference type="Gene3D" id="3.20.20.70">
    <property type="entry name" value="Aldolase class I"/>
    <property type="match status" value="1"/>
</dbReference>
<evidence type="ECO:0000256" key="3">
    <source>
        <dbReference type="ARBA" id="ARBA00012515"/>
    </source>
</evidence>
<keyword evidence="5" id="KW-0704">Schiff base</keyword>
<dbReference type="GO" id="GO:0005737">
    <property type="term" value="C:cytoplasm"/>
    <property type="evidence" value="ECO:0007669"/>
    <property type="project" value="InterPro"/>
</dbReference>
<evidence type="ECO:0000256" key="7">
    <source>
        <dbReference type="NCBIfam" id="TIGR00126"/>
    </source>
</evidence>
<dbReference type="NCBIfam" id="TIGR00126">
    <property type="entry name" value="deoC"/>
    <property type="match status" value="1"/>
</dbReference>
<keyword evidence="9" id="KW-1185">Reference proteome</keyword>
<dbReference type="InterPro" id="IPR002915">
    <property type="entry name" value="DeoC/FbaB/LacD_aldolase"/>
</dbReference>
<protein>
    <recommendedName>
        <fullName evidence="3 7">Deoxyribose-phosphate aldolase</fullName>
        <ecNumber evidence="3 7">4.1.2.4</ecNumber>
    </recommendedName>
</protein>
<comment type="similarity">
    <text evidence="2">Belongs to the DeoC/FbaB aldolase family. DeoC type 2 subfamily.</text>
</comment>
<proteinExistence type="inferred from homology"/>
<dbReference type="RefSeq" id="WP_245934932.1">
    <property type="nucleotide sequence ID" value="NZ_QKZK01000004.1"/>
</dbReference>
<evidence type="ECO:0000256" key="5">
    <source>
        <dbReference type="ARBA" id="ARBA00023270"/>
    </source>
</evidence>
<dbReference type="InterPro" id="IPR013785">
    <property type="entry name" value="Aldolase_TIM"/>
</dbReference>
<dbReference type="InterPro" id="IPR011343">
    <property type="entry name" value="DeoC"/>
</dbReference>
<name>A0A2W7P7N9_9BACT</name>
<evidence type="ECO:0000313" key="8">
    <source>
        <dbReference type="EMBL" id="PZX19422.1"/>
    </source>
</evidence>
<dbReference type="Pfam" id="PF01791">
    <property type="entry name" value="DeoC"/>
    <property type="match status" value="1"/>
</dbReference>
<gene>
    <name evidence="8" type="ORF">LX69_00689</name>
</gene>
<reference evidence="8 9" key="1">
    <citation type="submission" date="2018-06" db="EMBL/GenBank/DDBJ databases">
        <title>Genomic Encyclopedia of Archaeal and Bacterial Type Strains, Phase II (KMG-II): from individual species to whole genera.</title>
        <authorList>
            <person name="Goeker M."/>
        </authorList>
    </citation>
    <scope>NUCLEOTIDE SEQUENCE [LARGE SCALE GENOMIC DNA]</scope>
    <source>
        <strain evidence="8 9">DSM 6779</strain>
    </source>
</reference>
<evidence type="ECO:0000256" key="2">
    <source>
        <dbReference type="ARBA" id="ARBA00009473"/>
    </source>
</evidence>
<dbReference type="EMBL" id="QKZK01000004">
    <property type="protein sequence ID" value="PZX19422.1"/>
    <property type="molecule type" value="Genomic_DNA"/>
</dbReference>